<sequence>MYEGDSLTKRASQASIKKTGKKIGRWLLASVCFKTQFYLLTNTIACDWSWDPKCENASHGQYS</sequence>
<name>A0A0E9WF21_ANGAN</name>
<proteinExistence type="predicted"/>
<dbReference type="EMBL" id="GBXM01020402">
    <property type="protein sequence ID" value="JAH88175.1"/>
    <property type="molecule type" value="Transcribed_RNA"/>
</dbReference>
<reference evidence="1" key="1">
    <citation type="submission" date="2014-11" db="EMBL/GenBank/DDBJ databases">
        <authorList>
            <person name="Amaro Gonzalez C."/>
        </authorList>
    </citation>
    <scope>NUCLEOTIDE SEQUENCE</scope>
</reference>
<dbReference type="AlphaFoldDB" id="A0A0E9WF21"/>
<accession>A0A0E9WF21</accession>
<protein>
    <submittedName>
        <fullName evidence="1">Uncharacterized protein</fullName>
    </submittedName>
</protein>
<evidence type="ECO:0000313" key="1">
    <source>
        <dbReference type="EMBL" id="JAH88175.1"/>
    </source>
</evidence>
<reference evidence="1" key="2">
    <citation type="journal article" date="2015" name="Fish Shellfish Immunol.">
        <title>Early steps in the European eel (Anguilla anguilla)-Vibrio vulnificus interaction in the gills: Role of the RtxA13 toxin.</title>
        <authorList>
            <person name="Callol A."/>
            <person name="Pajuelo D."/>
            <person name="Ebbesson L."/>
            <person name="Teles M."/>
            <person name="MacKenzie S."/>
            <person name="Amaro C."/>
        </authorList>
    </citation>
    <scope>NUCLEOTIDE SEQUENCE</scope>
</reference>
<organism evidence="1">
    <name type="scientific">Anguilla anguilla</name>
    <name type="common">European freshwater eel</name>
    <name type="synonym">Muraena anguilla</name>
    <dbReference type="NCBI Taxonomy" id="7936"/>
    <lineage>
        <taxon>Eukaryota</taxon>
        <taxon>Metazoa</taxon>
        <taxon>Chordata</taxon>
        <taxon>Craniata</taxon>
        <taxon>Vertebrata</taxon>
        <taxon>Euteleostomi</taxon>
        <taxon>Actinopterygii</taxon>
        <taxon>Neopterygii</taxon>
        <taxon>Teleostei</taxon>
        <taxon>Anguilliformes</taxon>
        <taxon>Anguillidae</taxon>
        <taxon>Anguilla</taxon>
    </lineage>
</organism>